<accession>A0A1G2E2C4</accession>
<protein>
    <submittedName>
        <fullName evidence="2">Uncharacterized protein</fullName>
    </submittedName>
</protein>
<sequence>MEKNWKIIVPIAIVGLVGVAVVMSMRDVTPVEPIVPVEESVVVTPETGNTSSLETNVSGDVDDMVNTLLNEASGDAALVSGVAEGAAAVKNDTQEVNSLTTMYDEKTF</sequence>
<comment type="caution">
    <text evidence="2">The sequence shown here is derived from an EMBL/GenBank/DDBJ whole genome shotgun (WGS) entry which is preliminary data.</text>
</comment>
<keyword evidence="1" id="KW-0812">Transmembrane</keyword>
<keyword evidence="1" id="KW-0472">Membrane</keyword>
<dbReference type="Proteomes" id="UP000178106">
    <property type="component" value="Unassembled WGS sequence"/>
</dbReference>
<reference evidence="2 3" key="1">
    <citation type="journal article" date="2016" name="Nat. Commun.">
        <title>Thousands of microbial genomes shed light on interconnected biogeochemical processes in an aquifer system.</title>
        <authorList>
            <person name="Anantharaman K."/>
            <person name="Brown C.T."/>
            <person name="Hug L.A."/>
            <person name="Sharon I."/>
            <person name="Castelle C.J."/>
            <person name="Probst A.J."/>
            <person name="Thomas B.C."/>
            <person name="Singh A."/>
            <person name="Wilkins M.J."/>
            <person name="Karaoz U."/>
            <person name="Brodie E.L."/>
            <person name="Williams K.H."/>
            <person name="Hubbard S.S."/>
            <person name="Banfield J.F."/>
        </authorList>
    </citation>
    <scope>NUCLEOTIDE SEQUENCE [LARGE SCALE GENOMIC DNA]</scope>
</reference>
<proteinExistence type="predicted"/>
<organism evidence="2 3">
    <name type="scientific">Candidatus Lloydbacteria bacterium RIFOXYC12_FULL_46_25</name>
    <dbReference type="NCBI Taxonomy" id="1798670"/>
    <lineage>
        <taxon>Bacteria</taxon>
        <taxon>Candidatus Lloydiibacteriota</taxon>
    </lineage>
</organism>
<gene>
    <name evidence="2" type="ORF">A2494_02845</name>
</gene>
<evidence type="ECO:0000313" key="2">
    <source>
        <dbReference type="EMBL" id="OGZ19839.1"/>
    </source>
</evidence>
<dbReference type="EMBL" id="MHLU01000039">
    <property type="protein sequence ID" value="OGZ19839.1"/>
    <property type="molecule type" value="Genomic_DNA"/>
</dbReference>
<keyword evidence="1" id="KW-1133">Transmembrane helix</keyword>
<evidence type="ECO:0000256" key="1">
    <source>
        <dbReference type="SAM" id="Phobius"/>
    </source>
</evidence>
<evidence type="ECO:0000313" key="3">
    <source>
        <dbReference type="Proteomes" id="UP000178106"/>
    </source>
</evidence>
<dbReference type="AlphaFoldDB" id="A0A1G2E2C4"/>
<feature type="transmembrane region" description="Helical" evidence="1">
    <location>
        <begin position="7"/>
        <end position="25"/>
    </location>
</feature>
<name>A0A1G2E2C4_9BACT</name>